<reference evidence="1" key="1">
    <citation type="submission" date="2022-08" db="EMBL/GenBank/DDBJ databases">
        <title>Genome Sequence of Lecanicillium fungicola.</title>
        <authorList>
            <person name="Buettner E."/>
        </authorList>
    </citation>
    <scope>NUCLEOTIDE SEQUENCE</scope>
    <source>
        <strain evidence="1">Babe33</strain>
    </source>
</reference>
<evidence type="ECO:0000313" key="1">
    <source>
        <dbReference type="EMBL" id="KAJ2975030.1"/>
    </source>
</evidence>
<protein>
    <submittedName>
        <fullName evidence="1">Uncharacterized protein</fullName>
    </submittedName>
</protein>
<dbReference type="EMBL" id="JANJQO010000757">
    <property type="protein sequence ID" value="KAJ2975030.1"/>
    <property type="molecule type" value="Genomic_DNA"/>
</dbReference>
<name>A0ACC1N6Z2_9HYPO</name>
<gene>
    <name evidence="1" type="ORF">NQ176_g5741</name>
</gene>
<organism evidence="1 2">
    <name type="scientific">Zarea fungicola</name>
    <dbReference type="NCBI Taxonomy" id="93591"/>
    <lineage>
        <taxon>Eukaryota</taxon>
        <taxon>Fungi</taxon>
        <taxon>Dikarya</taxon>
        <taxon>Ascomycota</taxon>
        <taxon>Pezizomycotina</taxon>
        <taxon>Sordariomycetes</taxon>
        <taxon>Hypocreomycetidae</taxon>
        <taxon>Hypocreales</taxon>
        <taxon>Cordycipitaceae</taxon>
        <taxon>Zarea</taxon>
    </lineage>
</organism>
<proteinExistence type="predicted"/>
<keyword evidence="2" id="KW-1185">Reference proteome</keyword>
<sequence length="177" mass="18768">MFPKYRTSVVKSLISLARTRPLSAASVMSLRPIPVIVCGRREEIGKAVAAGLQPEYELVHFVLTPEAGVKDLPLVLGGKAPETAPRSSVGTGNVSAGAKAIILGGGYTDSDFDSMHKAVNAANLERQPVWLRNDLTVEAPPPGPAYGKAVVGRVKQVLAKLENEGSLDGSADKTFWY</sequence>
<comment type="caution">
    <text evidence="1">The sequence shown here is derived from an EMBL/GenBank/DDBJ whole genome shotgun (WGS) entry which is preliminary data.</text>
</comment>
<dbReference type="Proteomes" id="UP001143910">
    <property type="component" value="Unassembled WGS sequence"/>
</dbReference>
<accession>A0ACC1N6Z2</accession>
<evidence type="ECO:0000313" key="2">
    <source>
        <dbReference type="Proteomes" id="UP001143910"/>
    </source>
</evidence>